<dbReference type="EMBL" id="CP031225">
    <property type="protein sequence ID" value="AXH54537.1"/>
    <property type="molecule type" value="Genomic_DNA"/>
</dbReference>
<sequence>MPVSLKPCVAKSCEFTEWSIDVSERERLVIVLAYLYLRQEENAIRVISILSPKKNISPGKVADNVIRKLTAPKDHDVKDSKSPDKEVRKKARNRIKTSIYHRDGLLFQHISWIVAKKTAPHGVMTSPHVRNADKGFDGFVMELDKLGEAIETITLCEDKASESPRGLITQGVWPEIEAIVGGQRDDEILAELVTLLKGLTTVDAEDAVGTMFWEEARQFRVCVATSEEFRDVKSGNHTKILDGFEEKVAGPSKKRVGGVLVFDDVRQGLSQLAAEVIEKVKELTDV</sequence>
<name>A0AAD0PQW8_PSEAV</name>
<dbReference type="AlphaFoldDB" id="A0AAD0PQW8"/>
<proteinExistence type="predicted"/>
<accession>A0AAD0PQW8</accession>
<evidence type="ECO:0000313" key="1">
    <source>
        <dbReference type="EMBL" id="AXH54537.1"/>
    </source>
</evidence>
<reference evidence="1 2" key="1">
    <citation type="journal article" date="2011" name="PLoS Pathog.">
        <title>Dynamic evolution of pathogenicity revealed by sequencing and comparative genomics of 19 Pseudomonas syringae isolates.</title>
        <authorList>
            <person name="Baltrus D.A."/>
            <person name="Nishimura M.T."/>
            <person name="Romanchuk A."/>
            <person name="Chang J.H."/>
            <person name="Mukhtar M.S."/>
            <person name="Cherkis K."/>
            <person name="Roach J."/>
            <person name="Grant S.R."/>
            <person name="Jones C.D."/>
            <person name="Dangl J.L."/>
        </authorList>
    </citation>
    <scope>NUCLEOTIDE SEQUENCE [LARGE SCALE GENOMIC DNA]</scope>
    <source>
        <strain evidence="1 2">M301315</strain>
    </source>
</reference>
<dbReference type="RefSeq" id="WP_005745422.1">
    <property type="nucleotide sequence ID" value="NZ_CP031225.1"/>
</dbReference>
<organism evidence="1 2">
    <name type="scientific">Pseudomonas amygdali pv. lachrymans str. M301315</name>
    <dbReference type="NCBI Taxonomy" id="629260"/>
    <lineage>
        <taxon>Bacteria</taxon>
        <taxon>Pseudomonadati</taxon>
        <taxon>Pseudomonadota</taxon>
        <taxon>Gammaproteobacteria</taxon>
        <taxon>Pseudomonadales</taxon>
        <taxon>Pseudomonadaceae</taxon>
        <taxon>Pseudomonas</taxon>
        <taxon>Pseudomonas amygdali</taxon>
    </lineage>
</organism>
<dbReference type="Proteomes" id="UP000006426">
    <property type="component" value="Chromosome"/>
</dbReference>
<evidence type="ECO:0000313" key="2">
    <source>
        <dbReference type="Proteomes" id="UP000006426"/>
    </source>
</evidence>
<protein>
    <submittedName>
        <fullName evidence="1">Uncharacterized protein</fullName>
    </submittedName>
</protein>
<gene>
    <name evidence="1" type="ORF">PLA107_003735</name>
</gene>